<dbReference type="GO" id="GO:0033194">
    <property type="term" value="P:response to hydroperoxide"/>
    <property type="evidence" value="ECO:0007669"/>
    <property type="project" value="TreeGrafter"/>
</dbReference>
<accession>A0A6J6TTB7</accession>
<sequence length="268" mass="28217">MFPAPLRSGMLILLPPSEGKTPPKAGEPLDLTELSFAGLAKTRKAVLAALIRFCRTDPTAAAVALGLGPTQAGHVRTNTQLKRAPAAPALDIYTGVLFEALDAGSLRHAERARLNRLVAISSALFGLVRPDDRIPAYRLSGDTTLPDLGPMSSVWRGQVSAQLELESGLILDLRSGTYVALGPVPSAVAGRSVVGRILHEHAGKRSIVSHHNKATKGRLVRSLVEASSLPGSIPDLLDALSSLGYGVELQPTRKTGVQAVVDIIVSEI</sequence>
<gene>
    <name evidence="1" type="ORF">UFOPK2786_01237</name>
</gene>
<organism evidence="1">
    <name type="scientific">freshwater metagenome</name>
    <dbReference type="NCBI Taxonomy" id="449393"/>
    <lineage>
        <taxon>unclassified sequences</taxon>
        <taxon>metagenomes</taxon>
        <taxon>ecological metagenomes</taxon>
    </lineage>
</organism>
<dbReference type="AlphaFoldDB" id="A0A6J6TTB7"/>
<dbReference type="PANTHER" id="PTHR30283:SF4">
    <property type="entry name" value="PEROXIDE STRESS RESISTANCE PROTEIN YAAA"/>
    <property type="match status" value="1"/>
</dbReference>
<dbReference type="InterPro" id="IPR005583">
    <property type="entry name" value="YaaA"/>
</dbReference>
<name>A0A6J6TTB7_9ZZZZ</name>
<reference evidence="1" key="1">
    <citation type="submission" date="2020-05" db="EMBL/GenBank/DDBJ databases">
        <authorList>
            <person name="Chiriac C."/>
            <person name="Salcher M."/>
            <person name="Ghai R."/>
            <person name="Kavagutti S V."/>
        </authorList>
    </citation>
    <scope>NUCLEOTIDE SEQUENCE</scope>
</reference>
<dbReference type="GO" id="GO:0005829">
    <property type="term" value="C:cytosol"/>
    <property type="evidence" value="ECO:0007669"/>
    <property type="project" value="TreeGrafter"/>
</dbReference>
<protein>
    <submittedName>
        <fullName evidence="1">Unannotated protein</fullName>
    </submittedName>
</protein>
<evidence type="ECO:0000313" key="1">
    <source>
        <dbReference type="EMBL" id="CAB4749984.1"/>
    </source>
</evidence>
<proteinExistence type="predicted"/>
<dbReference type="PANTHER" id="PTHR30283">
    <property type="entry name" value="PEROXIDE STRESS RESPONSE PROTEIN YAAA"/>
    <property type="match status" value="1"/>
</dbReference>
<dbReference type="Pfam" id="PF03883">
    <property type="entry name" value="H2O2_YaaD"/>
    <property type="match status" value="1"/>
</dbReference>
<dbReference type="EMBL" id="CAEZYW010000199">
    <property type="protein sequence ID" value="CAB4749984.1"/>
    <property type="molecule type" value="Genomic_DNA"/>
</dbReference>